<reference evidence="1 2" key="1">
    <citation type="submission" date="2015-06" db="EMBL/GenBank/DDBJ databases">
        <title>Genome sequence of Pseudoalteromonas peptidolytica.</title>
        <authorList>
            <person name="Xie B.-B."/>
            <person name="Rong J.-C."/>
            <person name="Qin Q.-L."/>
            <person name="Zhang Y.-Z."/>
        </authorList>
    </citation>
    <scope>NUCLEOTIDE SEQUENCE [LARGE SCALE GENOMIC DNA]</scope>
    <source>
        <strain evidence="1 2">F12-50-A1</strain>
    </source>
</reference>
<comment type="caution">
    <text evidence="1">The sequence shown here is derived from an EMBL/GenBank/DDBJ whole genome shotgun (WGS) entry which is preliminary data.</text>
</comment>
<protein>
    <submittedName>
        <fullName evidence="1">Uncharacterized protein</fullName>
    </submittedName>
</protein>
<evidence type="ECO:0000313" key="1">
    <source>
        <dbReference type="EMBL" id="MBE0348259.1"/>
    </source>
</evidence>
<evidence type="ECO:0000313" key="2">
    <source>
        <dbReference type="Proteomes" id="UP000660708"/>
    </source>
</evidence>
<dbReference type="Proteomes" id="UP000660708">
    <property type="component" value="Unassembled WGS sequence"/>
</dbReference>
<dbReference type="AlphaFoldDB" id="A0A8I0T7J2"/>
<proteinExistence type="predicted"/>
<organism evidence="1 2">
    <name type="scientific">Pseudoalteromonas peptidolytica F12-50-A1</name>
    <dbReference type="NCBI Taxonomy" id="1315280"/>
    <lineage>
        <taxon>Bacteria</taxon>
        <taxon>Pseudomonadati</taxon>
        <taxon>Pseudomonadota</taxon>
        <taxon>Gammaproteobacteria</taxon>
        <taxon>Alteromonadales</taxon>
        <taxon>Pseudoalteromonadaceae</taxon>
        <taxon>Pseudoalteromonas</taxon>
    </lineage>
</organism>
<dbReference type="EMBL" id="AQHF01000032">
    <property type="protein sequence ID" value="MBE0348259.1"/>
    <property type="molecule type" value="Genomic_DNA"/>
</dbReference>
<name>A0A8I0T7J2_9GAMM</name>
<keyword evidence="2" id="KW-1185">Reference proteome</keyword>
<sequence>MIMAGHCFSGGAGSSQPLIECAELVIESALASLSVSNPKSVEVFRAEYGVLKLGSLPLDAPQHQKSLKLGIGLRTYRRKLAETKLAISTALKEEKYL</sequence>
<accession>A0A8I0T7J2</accession>
<gene>
    <name evidence="1" type="ORF">PPEP_a4538</name>
</gene>